<keyword evidence="1" id="KW-0479">Metal-binding</keyword>
<evidence type="ECO:0000313" key="4">
    <source>
        <dbReference type="Proteomes" id="UP000712281"/>
    </source>
</evidence>
<dbReference type="Proteomes" id="UP000712281">
    <property type="component" value="Unassembled WGS sequence"/>
</dbReference>
<reference evidence="3" key="1">
    <citation type="submission" date="2019-12" db="EMBL/GenBank/DDBJ databases">
        <title>Genome sequencing and annotation of Brassica cretica.</title>
        <authorList>
            <person name="Studholme D.J."/>
            <person name="Sarris P.F."/>
        </authorList>
    </citation>
    <scope>NUCLEOTIDE SEQUENCE</scope>
    <source>
        <strain evidence="3">PFS-001/15</strain>
        <tissue evidence="3">Leaf</tissue>
    </source>
</reference>
<dbReference type="EMBL" id="QGKW02001940">
    <property type="protein sequence ID" value="KAF2558207.1"/>
    <property type="molecule type" value="Genomic_DNA"/>
</dbReference>
<dbReference type="PROSITE" id="PS50158">
    <property type="entry name" value="ZF_CCHC"/>
    <property type="match status" value="1"/>
</dbReference>
<dbReference type="SUPFAM" id="SSF57756">
    <property type="entry name" value="Retrovirus zinc finger-like domains"/>
    <property type="match status" value="1"/>
</dbReference>
<dbReference type="GO" id="GO:0008270">
    <property type="term" value="F:zinc ion binding"/>
    <property type="evidence" value="ECO:0007669"/>
    <property type="project" value="UniProtKB-KW"/>
</dbReference>
<sequence>MLSRNLAEYLKQQRDIRDNGKRGGSRRPPSKLRCYECNGIGHVRLECPNLQRHDKKRNNKIREVLQKGVSRRDVVREVLQKVSVVLGVMTVGVDVTCVRCIVVTKLCIGVDGEFSSRRDCLEEFMP</sequence>
<keyword evidence="1" id="KW-0863">Zinc-finger</keyword>
<evidence type="ECO:0000256" key="1">
    <source>
        <dbReference type="PROSITE-ProRule" id="PRU00047"/>
    </source>
</evidence>
<dbReference type="AlphaFoldDB" id="A0A8S9HMQ5"/>
<gene>
    <name evidence="3" type="ORF">F2Q68_00016434</name>
</gene>
<organism evidence="3 4">
    <name type="scientific">Brassica cretica</name>
    <name type="common">Mustard</name>
    <dbReference type="NCBI Taxonomy" id="69181"/>
    <lineage>
        <taxon>Eukaryota</taxon>
        <taxon>Viridiplantae</taxon>
        <taxon>Streptophyta</taxon>
        <taxon>Embryophyta</taxon>
        <taxon>Tracheophyta</taxon>
        <taxon>Spermatophyta</taxon>
        <taxon>Magnoliopsida</taxon>
        <taxon>eudicotyledons</taxon>
        <taxon>Gunneridae</taxon>
        <taxon>Pentapetalae</taxon>
        <taxon>rosids</taxon>
        <taxon>malvids</taxon>
        <taxon>Brassicales</taxon>
        <taxon>Brassicaceae</taxon>
        <taxon>Brassiceae</taxon>
        <taxon>Brassica</taxon>
    </lineage>
</organism>
<name>A0A8S9HMQ5_BRACR</name>
<dbReference type="GO" id="GO:0003676">
    <property type="term" value="F:nucleic acid binding"/>
    <property type="evidence" value="ECO:0007669"/>
    <property type="project" value="InterPro"/>
</dbReference>
<comment type="caution">
    <text evidence="3">The sequence shown here is derived from an EMBL/GenBank/DDBJ whole genome shotgun (WGS) entry which is preliminary data.</text>
</comment>
<protein>
    <recommendedName>
        <fullName evidence="2">CCHC-type domain-containing protein</fullName>
    </recommendedName>
</protein>
<dbReference type="InterPro" id="IPR001878">
    <property type="entry name" value="Znf_CCHC"/>
</dbReference>
<dbReference type="Gene3D" id="4.10.60.10">
    <property type="entry name" value="Zinc finger, CCHC-type"/>
    <property type="match status" value="1"/>
</dbReference>
<accession>A0A8S9HMQ5</accession>
<keyword evidence="1" id="KW-0862">Zinc</keyword>
<dbReference type="InterPro" id="IPR036875">
    <property type="entry name" value="Znf_CCHC_sf"/>
</dbReference>
<feature type="domain" description="CCHC-type" evidence="2">
    <location>
        <begin position="33"/>
        <end position="49"/>
    </location>
</feature>
<proteinExistence type="predicted"/>
<evidence type="ECO:0000313" key="3">
    <source>
        <dbReference type="EMBL" id="KAF2558207.1"/>
    </source>
</evidence>
<evidence type="ECO:0000259" key="2">
    <source>
        <dbReference type="PROSITE" id="PS50158"/>
    </source>
</evidence>